<sequence>MAAMVLPELFAQQTPFFIHNTKPLLSKHKHVINWRKSPSILEFGFADGSNSKNCLQPIIPPDYKEFIGADVSKPMVDYARKHVALPRSNFCQLDIATKSVPNELKDRFDHIFSFFTIHMIKSPRLAFQNIHRMLKKGGQTFHILYERIPADAVFQKLSQHPRWGKCNQELMISPYFEKENPRHHYEKDLKEAGFPEFYFQEHRNLTYTFPNEKSLKDLFISINATLPYVPESEVEEYKKDYIDIVRQRMKRAAEEKVIPNDLTAKYTLFVISAHKQ</sequence>
<dbReference type="RefSeq" id="XP_028142741.1">
    <property type="nucleotide sequence ID" value="XM_028286940.1"/>
</dbReference>
<dbReference type="SUPFAM" id="SSF53335">
    <property type="entry name" value="S-adenosyl-L-methionine-dependent methyltransferases"/>
    <property type="match status" value="1"/>
</dbReference>
<feature type="domain" description="Methyltransferase type 12" evidence="1">
    <location>
        <begin position="41"/>
        <end position="138"/>
    </location>
</feature>
<gene>
    <name evidence="2 3" type="primary">LOC114336575</name>
</gene>
<dbReference type="InterPro" id="IPR029063">
    <property type="entry name" value="SAM-dependent_MTases_sf"/>
</dbReference>
<organism evidence="2">
    <name type="scientific">Diabrotica virgifera virgifera</name>
    <name type="common">western corn rootworm</name>
    <dbReference type="NCBI Taxonomy" id="50390"/>
    <lineage>
        <taxon>Eukaryota</taxon>
        <taxon>Metazoa</taxon>
        <taxon>Ecdysozoa</taxon>
        <taxon>Arthropoda</taxon>
        <taxon>Hexapoda</taxon>
        <taxon>Insecta</taxon>
        <taxon>Pterygota</taxon>
        <taxon>Neoptera</taxon>
        <taxon>Endopterygota</taxon>
        <taxon>Coleoptera</taxon>
        <taxon>Polyphaga</taxon>
        <taxon>Cucujiformia</taxon>
        <taxon>Chrysomeloidea</taxon>
        <taxon>Chrysomelidae</taxon>
        <taxon>Galerucinae</taxon>
        <taxon>Diabroticina</taxon>
        <taxon>Diabroticites</taxon>
        <taxon>Diabrotica</taxon>
    </lineage>
</organism>
<dbReference type="AlphaFoldDB" id="A0A6P7GFB0"/>
<dbReference type="PANTHER" id="PTHR43861:SF1">
    <property type="entry name" value="TRANS-ACONITATE 2-METHYLTRANSFERASE"/>
    <property type="match status" value="1"/>
</dbReference>
<reference evidence="2 3" key="1">
    <citation type="submission" date="2025-04" db="UniProtKB">
        <authorList>
            <consortium name="RefSeq"/>
        </authorList>
    </citation>
    <scope>IDENTIFICATION</scope>
    <source>
        <tissue evidence="2 3">Whole insect</tissue>
    </source>
</reference>
<dbReference type="CDD" id="cd02440">
    <property type="entry name" value="AdoMet_MTases"/>
    <property type="match status" value="1"/>
</dbReference>
<protein>
    <submittedName>
        <fullName evidence="2 3">Juvenile hormone acid O-methyltransferase-like</fullName>
    </submittedName>
</protein>
<evidence type="ECO:0000313" key="2">
    <source>
        <dbReference type="RefSeq" id="XP_028142740.1"/>
    </source>
</evidence>
<proteinExistence type="predicted"/>
<dbReference type="InterPro" id="IPR013217">
    <property type="entry name" value="Methyltransf_12"/>
</dbReference>
<dbReference type="PANTHER" id="PTHR43861">
    <property type="entry name" value="TRANS-ACONITATE 2-METHYLTRANSFERASE-RELATED"/>
    <property type="match status" value="1"/>
</dbReference>
<evidence type="ECO:0000313" key="3">
    <source>
        <dbReference type="RefSeq" id="XP_028142741.1"/>
    </source>
</evidence>
<dbReference type="Pfam" id="PF08242">
    <property type="entry name" value="Methyltransf_12"/>
    <property type="match status" value="1"/>
</dbReference>
<dbReference type="RefSeq" id="XP_028142740.1">
    <property type="nucleotide sequence ID" value="XM_028286939.1"/>
</dbReference>
<dbReference type="Gene3D" id="3.40.50.150">
    <property type="entry name" value="Vaccinia Virus protein VP39"/>
    <property type="match status" value="1"/>
</dbReference>
<accession>A0A6P7GFB0</accession>
<evidence type="ECO:0000259" key="1">
    <source>
        <dbReference type="Pfam" id="PF08242"/>
    </source>
</evidence>
<name>A0A6P7GFB0_DIAVI</name>